<dbReference type="AlphaFoldDB" id="A0A6V7HMB5"/>
<evidence type="ECO:0000313" key="3">
    <source>
        <dbReference type="Proteomes" id="UP000752696"/>
    </source>
</evidence>
<protein>
    <submittedName>
        <fullName evidence="2">Uncharacterized protein</fullName>
    </submittedName>
</protein>
<dbReference type="Proteomes" id="UP000752696">
    <property type="component" value="Unassembled WGS sequence"/>
</dbReference>
<feature type="region of interest" description="Disordered" evidence="1">
    <location>
        <begin position="28"/>
        <end position="49"/>
    </location>
</feature>
<keyword evidence="3" id="KW-1185">Reference proteome</keyword>
<sequence>MPRFMDQTQQTPGVFTVKSDLNSGFNPRIFSGFEKGRGPENRPNSEKWPKNQICLILKRKKPEFAKPARSNEIAPSTTMVQENGISETTRACRVASSSHEYQKQTRIHPRVSESLHGTHILLIIATSLEDPADTTPLCSF</sequence>
<reference evidence="2" key="1">
    <citation type="submission" date="2020-07" db="EMBL/GenBank/DDBJ databases">
        <authorList>
            <person name="Nazaruddin N."/>
        </authorList>
    </citation>
    <scope>NUCLEOTIDE SEQUENCE</scope>
</reference>
<gene>
    <name evidence="2" type="ORF">MHI_LOCUS984354</name>
</gene>
<dbReference type="EMBL" id="CAJDYZ010013416">
    <property type="protein sequence ID" value="CAD1481090.1"/>
    <property type="molecule type" value="Genomic_DNA"/>
</dbReference>
<evidence type="ECO:0000313" key="2">
    <source>
        <dbReference type="EMBL" id="CAD1481090.1"/>
    </source>
</evidence>
<feature type="compositionally biased region" description="Basic and acidic residues" evidence="1">
    <location>
        <begin position="34"/>
        <end position="49"/>
    </location>
</feature>
<feature type="region of interest" description="Disordered" evidence="1">
    <location>
        <begin position="66"/>
        <end position="85"/>
    </location>
</feature>
<feature type="non-terminal residue" evidence="2">
    <location>
        <position position="1"/>
    </location>
</feature>
<proteinExistence type="predicted"/>
<organism evidence="2 3">
    <name type="scientific">Heterotrigona itama</name>
    <dbReference type="NCBI Taxonomy" id="395501"/>
    <lineage>
        <taxon>Eukaryota</taxon>
        <taxon>Metazoa</taxon>
        <taxon>Ecdysozoa</taxon>
        <taxon>Arthropoda</taxon>
        <taxon>Hexapoda</taxon>
        <taxon>Insecta</taxon>
        <taxon>Pterygota</taxon>
        <taxon>Neoptera</taxon>
        <taxon>Endopterygota</taxon>
        <taxon>Hymenoptera</taxon>
        <taxon>Apocrita</taxon>
        <taxon>Aculeata</taxon>
        <taxon>Apoidea</taxon>
        <taxon>Anthophila</taxon>
        <taxon>Apidae</taxon>
        <taxon>Heterotrigona</taxon>
    </lineage>
</organism>
<feature type="compositionally biased region" description="Polar residues" evidence="1">
    <location>
        <begin position="73"/>
        <end position="85"/>
    </location>
</feature>
<feature type="region of interest" description="Disordered" evidence="1">
    <location>
        <begin position="1"/>
        <end position="20"/>
    </location>
</feature>
<evidence type="ECO:0000256" key="1">
    <source>
        <dbReference type="SAM" id="MobiDB-lite"/>
    </source>
</evidence>
<comment type="caution">
    <text evidence="2">The sequence shown here is derived from an EMBL/GenBank/DDBJ whole genome shotgun (WGS) entry which is preliminary data.</text>
</comment>
<accession>A0A6V7HMB5</accession>
<name>A0A6V7HMB5_9HYME</name>